<accession>A0AAW1KAP0</accession>
<proteinExistence type="predicted"/>
<evidence type="ECO:0000259" key="5">
    <source>
        <dbReference type="PROSITE" id="PS50927"/>
    </source>
</evidence>
<dbReference type="InterPro" id="IPR000858">
    <property type="entry name" value="S_locus_glycoprot_dom"/>
</dbReference>
<protein>
    <recommendedName>
        <fullName evidence="5">Bulb-type lectin domain-containing protein</fullName>
    </recommendedName>
</protein>
<evidence type="ECO:0000256" key="2">
    <source>
        <dbReference type="ARBA" id="ARBA00023157"/>
    </source>
</evidence>
<keyword evidence="2" id="KW-1015">Disulfide bond</keyword>
<dbReference type="EMBL" id="JBDFQZ010000006">
    <property type="protein sequence ID" value="KAK9714802.1"/>
    <property type="molecule type" value="Genomic_DNA"/>
</dbReference>
<evidence type="ECO:0000313" key="6">
    <source>
        <dbReference type="EMBL" id="KAK9714802.1"/>
    </source>
</evidence>
<dbReference type="GO" id="GO:0048544">
    <property type="term" value="P:recognition of pollen"/>
    <property type="evidence" value="ECO:0007669"/>
    <property type="project" value="InterPro"/>
</dbReference>
<dbReference type="Pfam" id="PF00954">
    <property type="entry name" value="S_locus_glycop"/>
    <property type="match status" value="1"/>
</dbReference>
<reference evidence="6" key="1">
    <citation type="submission" date="2024-03" db="EMBL/GenBank/DDBJ databases">
        <title>WGS assembly of Saponaria officinalis var. Norfolk2.</title>
        <authorList>
            <person name="Jenkins J."/>
            <person name="Shu S."/>
            <person name="Grimwood J."/>
            <person name="Barry K."/>
            <person name="Goodstein D."/>
            <person name="Schmutz J."/>
            <person name="Leebens-Mack J."/>
            <person name="Osbourn A."/>
        </authorList>
    </citation>
    <scope>NUCLEOTIDE SEQUENCE [LARGE SCALE GENOMIC DNA]</scope>
    <source>
        <strain evidence="6">JIC</strain>
    </source>
</reference>
<keyword evidence="1 4" id="KW-0732">Signal</keyword>
<organism evidence="6 7">
    <name type="scientific">Saponaria officinalis</name>
    <name type="common">Common soapwort</name>
    <name type="synonym">Lychnis saponaria</name>
    <dbReference type="NCBI Taxonomy" id="3572"/>
    <lineage>
        <taxon>Eukaryota</taxon>
        <taxon>Viridiplantae</taxon>
        <taxon>Streptophyta</taxon>
        <taxon>Embryophyta</taxon>
        <taxon>Tracheophyta</taxon>
        <taxon>Spermatophyta</taxon>
        <taxon>Magnoliopsida</taxon>
        <taxon>eudicotyledons</taxon>
        <taxon>Gunneridae</taxon>
        <taxon>Pentapetalae</taxon>
        <taxon>Caryophyllales</taxon>
        <taxon>Caryophyllaceae</taxon>
        <taxon>Caryophylleae</taxon>
        <taxon>Saponaria</taxon>
    </lineage>
</organism>
<keyword evidence="7" id="KW-1185">Reference proteome</keyword>
<dbReference type="PROSITE" id="PS50927">
    <property type="entry name" value="BULB_LECTIN"/>
    <property type="match status" value="1"/>
</dbReference>
<evidence type="ECO:0000256" key="4">
    <source>
        <dbReference type="SAM" id="SignalP"/>
    </source>
</evidence>
<name>A0AAW1KAP0_SAPOF</name>
<feature type="chain" id="PRO_5043452516" description="Bulb-type lectin domain-containing protein" evidence="4">
    <location>
        <begin position="24"/>
        <end position="285"/>
    </location>
</feature>
<dbReference type="CDD" id="cd00028">
    <property type="entry name" value="B_lectin"/>
    <property type="match status" value="1"/>
</dbReference>
<dbReference type="InterPro" id="IPR036426">
    <property type="entry name" value="Bulb-type_lectin_dom_sf"/>
</dbReference>
<evidence type="ECO:0000256" key="1">
    <source>
        <dbReference type="ARBA" id="ARBA00022729"/>
    </source>
</evidence>
<feature type="signal peptide" evidence="4">
    <location>
        <begin position="1"/>
        <end position="23"/>
    </location>
</feature>
<feature type="domain" description="Bulb-type lectin" evidence="5">
    <location>
        <begin position="25"/>
        <end position="149"/>
    </location>
</feature>
<evidence type="ECO:0000313" key="7">
    <source>
        <dbReference type="Proteomes" id="UP001443914"/>
    </source>
</evidence>
<dbReference type="AlphaFoldDB" id="A0AAW1KAP0"/>
<evidence type="ECO:0000256" key="3">
    <source>
        <dbReference type="ARBA" id="ARBA00023180"/>
    </source>
</evidence>
<dbReference type="InterPro" id="IPR001480">
    <property type="entry name" value="Bulb-type_lectin_dom"/>
</dbReference>
<sequence>MHLKATMHTFLLISLFNLKFVSAASDSITTPEILKDPETLISNNSNFKLGFFGPTDSTNRYLGIWFNNKGFDNTLEVVWVANRNSPVKDSTALLKISNDGNLQVIDEQNKIYWSSNVSSNANSSVAQLLDTGVKLTFNKSEYDANTNIQSWKSSNDPSSGRFRVVILPRDLPEFFILDGDRTYWRSGPWNGYLFLGVPNVHSEVSFGFNVDDHIDIVDISYESADQSLLERFVLFYDGILRQKIWEDSSNNWEMFWHSLQSECDVYGKCGVFAVCNLRDSPFVNV</sequence>
<dbReference type="PANTHER" id="PTHR32444">
    <property type="entry name" value="BULB-TYPE LECTIN DOMAIN-CONTAINING PROTEIN"/>
    <property type="match status" value="1"/>
</dbReference>
<dbReference type="Proteomes" id="UP001443914">
    <property type="component" value="Unassembled WGS sequence"/>
</dbReference>
<dbReference type="SMART" id="SM00108">
    <property type="entry name" value="B_lectin"/>
    <property type="match status" value="1"/>
</dbReference>
<gene>
    <name evidence="6" type="ORF">RND81_06G121300</name>
</gene>
<dbReference type="PANTHER" id="PTHR32444:SF198">
    <property type="entry name" value="BULB-TYPE LECTIN DOMAIN-CONTAINING PROTEIN"/>
    <property type="match status" value="1"/>
</dbReference>
<dbReference type="SUPFAM" id="SSF51110">
    <property type="entry name" value="alpha-D-mannose-specific plant lectins"/>
    <property type="match status" value="1"/>
</dbReference>
<dbReference type="Pfam" id="PF01453">
    <property type="entry name" value="B_lectin"/>
    <property type="match status" value="1"/>
</dbReference>
<keyword evidence="3" id="KW-0325">Glycoprotein</keyword>
<comment type="caution">
    <text evidence="6">The sequence shown here is derived from an EMBL/GenBank/DDBJ whole genome shotgun (WGS) entry which is preliminary data.</text>
</comment>
<dbReference type="Gene3D" id="2.90.10.10">
    <property type="entry name" value="Bulb-type lectin domain"/>
    <property type="match status" value="1"/>
</dbReference>